<dbReference type="SMART" id="SM00042">
    <property type="entry name" value="CUB"/>
    <property type="match status" value="1"/>
</dbReference>
<evidence type="ECO:0000256" key="3">
    <source>
        <dbReference type="SAM" id="MobiDB-lite"/>
    </source>
</evidence>
<dbReference type="Gene3D" id="4.10.400.10">
    <property type="entry name" value="Low-density Lipoprotein Receptor"/>
    <property type="match status" value="1"/>
</dbReference>
<dbReference type="InterPro" id="IPR036055">
    <property type="entry name" value="LDL_receptor-like_sf"/>
</dbReference>
<feature type="region of interest" description="Disordered" evidence="3">
    <location>
        <begin position="315"/>
        <end position="351"/>
    </location>
</feature>
<evidence type="ECO:0000313" key="6">
    <source>
        <dbReference type="Proteomes" id="UP000887540"/>
    </source>
</evidence>
<feature type="disulfide bond" evidence="2">
    <location>
        <begin position="153"/>
        <end position="171"/>
    </location>
</feature>
<evidence type="ECO:0000256" key="2">
    <source>
        <dbReference type="PROSITE-ProRule" id="PRU00124"/>
    </source>
</evidence>
<dbReference type="SUPFAM" id="SSF49854">
    <property type="entry name" value="Spermadhesin, CUB domain"/>
    <property type="match status" value="1"/>
</dbReference>
<dbReference type="InterPro" id="IPR035914">
    <property type="entry name" value="Sperma_CUB_dom_sf"/>
</dbReference>
<dbReference type="Proteomes" id="UP000887540">
    <property type="component" value="Unplaced"/>
</dbReference>
<evidence type="ECO:0000259" key="5">
    <source>
        <dbReference type="PROSITE" id="PS01180"/>
    </source>
</evidence>
<feature type="compositionally biased region" description="Polar residues" evidence="3">
    <location>
        <begin position="246"/>
        <end position="259"/>
    </location>
</feature>
<dbReference type="PROSITE" id="PS50068">
    <property type="entry name" value="LDLRA_2"/>
    <property type="match status" value="1"/>
</dbReference>
<feature type="compositionally biased region" description="Pro residues" evidence="3">
    <location>
        <begin position="263"/>
        <end position="281"/>
    </location>
</feature>
<protein>
    <submittedName>
        <fullName evidence="7">CUB domain-containing protein</fullName>
    </submittedName>
</protein>
<dbReference type="SUPFAM" id="SSF57424">
    <property type="entry name" value="LDL receptor-like module"/>
    <property type="match status" value="1"/>
</dbReference>
<feature type="region of interest" description="Disordered" evidence="3">
    <location>
        <begin position="246"/>
        <end position="288"/>
    </location>
</feature>
<reference evidence="7" key="1">
    <citation type="submission" date="2022-11" db="UniProtKB">
        <authorList>
            <consortium name="WormBaseParasite"/>
        </authorList>
    </citation>
    <scope>IDENTIFICATION</scope>
</reference>
<evidence type="ECO:0000313" key="7">
    <source>
        <dbReference type="WBParaSite" id="ACRNAN_scaffold1872.g22182.t1"/>
    </source>
</evidence>
<dbReference type="PANTHER" id="PTHR24652">
    <property type="entry name" value="LOW-DENSITY LIPOPROTEIN RECEPTOR CLASS A DOMAIN-CONTAINING PROTEIN 2"/>
    <property type="match status" value="1"/>
</dbReference>
<accession>A0A914D4D0</accession>
<keyword evidence="4" id="KW-0472">Membrane</keyword>
<dbReference type="Pfam" id="PF00431">
    <property type="entry name" value="CUB"/>
    <property type="match status" value="1"/>
</dbReference>
<dbReference type="PROSITE" id="PS01180">
    <property type="entry name" value="CUB"/>
    <property type="match status" value="1"/>
</dbReference>
<evidence type="ECO:0000256" key="1">
    <source>
        <dbReference type="ARBA" id="ARBA00023157"/>
    </source>
</evidence>
<dbReference type="CDD" id="cd00112">
    <property type="entry name" value="LDLa"/>
    <property type="match status" value="1"/>
</dbReference>
<dbReference type="Gene3D" id="2.60.120.290">
    <property type="entry name" value="Spermadhesin, CUB domain"/>
    <property type="match status" value="1"/>
</dbReference>
<dbReference type="InterPro" id="IPR042333">
    <property type="entry name" value="LRAD2/Mig-13-like"/>
</dbReference>
<feature type="domain" description="CUB" evidence="5">
    <location>
        <begin position="1"/>
        <end position="137"/>
    </location>
</feature>
<dbReference type="WBParaSite" id="ACRNAN_scaffold1872.g22182.t1">
    <property type="protein sequence ID" value="ACRNAN_scaffold1872.g22182.t1"/>
    <property type="gene ID" value="ACRNAN_scaffold1872.g22182"/>
</dbReference>
<keyword evidence="1 2" id="KW-1015">Disulfide bond</keyword>
<dbReference type="Pfam" id="PF00057">
    <property type="entry name" value="Ldl_recept_a"/>
    <property type="match status" value="1"/>
</dbReference>
<feature type="transmembrane region" description="Helical" evidence="4">
    <location>
        <begin position="203"/>
        <end position="227"/>
    </location>
</feature>
<dbReference type="InterPro" id="IPR000859">
    <property type="entry name" value="CUB_dom"/>
</dbReference>
<keyword evidence="6" id="KW-1185">Reference proteome</keyword>
<sequence>MKRTASGESGLLISHDLYGTMPYNASKNCFLMVTVPIGYRIRLRVLDFNVLGDSKNCTKDTLHIFDHETSIDPNRMDDIPEDRRTPGRILGQFCGNLKNITDIAVSSHNALTLWWHTNHALPQDHEGEGFRILWSSYRVSDNRPCMKDSEFQCLNGECIPLSLACNAYADCQDKSDLDRNRQLEYKCEHIPDDVFSTLTGPKKLLICLAVVLCCICICFCGCACFFFSRNTGKLKKAAASSRQSSETKTLCTTSDQPISNGHPMPPKFSPPQIPTTQPPTTPMIGAYSPHRTQNIGYPYSQNYPPYPPNQLGYPPPQHLLQTQGSTSTSSSNNTGVTGLPPNGASHLTTTTHLERPHIVTTAPSDYTYVRNEATHRLLL</sequence>
<name>A0A914D4D0_9BILA</name>
<dbReference type="AlphaFoldDB" id="A0A914D4D0"/>
<organism evidence="6 7">
    <name type="scientific">Acrobeloides nanus</name>
    <dbReference type="NCBI Taxonomy" id="290746"/>
    <lineage>
        <taxon>Eukaryota</taxon>
        <taxon>Metazoa</taxon>
        <taxon>Ecdysozoa</taxon>
        <taxon>Nematoda</taxon>
        <taxon>Chromadorea</taxon>
        <taxon>Rhabditida</taxon>
        <taxon>Tylenchina</taxon>
        <taxon>Cephalobomorpha</taxon>
        <taxon>Cephaloboidea</taxon>
        <taxon>Cephalobidae</taxon>
        <taxon>Acrobeloides</taxon>
    </lineage>
</organism>
<keyword evidence="4" id="KW-0812">Transmembrane</keyword>
<proteinExistence type="predicted"/>
<keyword evidence="4" id="KW-1133">Transmembrane helix</keyword>
<dbReference type="InterPro" id="IPR002172">
    <property type="entry name" value="LDrepeatLR_classA_rpt"/>
</dbReference>
<feature type="compositionally biased region" description="Low complexity" evidence="3">
    <location>
        <begin position="321"/>
        <end position="338"/>
    </location>
</feature>
<comment type="caution">
    <text evidence="2">Lacks conserved residue(s) required for the propagation of feature annotation.</text>
</comment>
<dbReference type="SMART" id="SM00192">
    <property type="entry name" value="LDLa"/>
    <property type="match status" value="1"/>
</dbReference>
<dbReference type="CDD" id="cd00041">
    <property type="entry name" value="CUB"/>
    <property type="match status" value="1"/>
</dbReference>
<evidence type="ECO:0000256" key="4">
    <source>
        <dbReference type="SAM" id="Phobius"/>
    </source>
</evidence>